<dbReference type="PROSITE" id="PS50928">
    <property type="entry name" value="ABC_TM1"/>
    <property type="match status" value="1"/>
</dbReference>
<dbReference type="EMBL" id="JAOQKE010000002">
    <property type="protein sequence ID" value="MCU6724483.1"/>
    <property type="molecule type" value="Genomic_DNA"/>
</dbReference>
<evidence type="ECO:0000259" key="8">
    <source>
        <dbReference type="PROSITE" id="PS50928"/>
    </source>
</evidence>
<keyword evidence="6 7" id="KW-0472">Membrane</keyword>
<protein>
    <submittedName>
        <fullName evidence="9">Carbohydrate ABC transporter permease</fullName>
    </submittedName>
</protein>
<comment type="subcellular location">
    <subcellularLocation>
        <location evidence="1 7">Cell membrane</location>
        <topology evidence="1 7">Multi-pass membrane protein</topology>
    </subcellularLocation>
</comment>
<name>A0ABT2SJ11_9FIRM</name>
<keyword evidence="4 7" id="KW-0812">Transmembrane</keyword>
<evidence type="ECO:0000256" key="2">
    <source>
        <dbReference type="ARBA" id="ARBA00022448"/>
    </source>
</evidence>
<feature type="transmembrane region" description="Helical" evidence="7">
    <location>
        <begin position="191"/>
        <end position="213"/>
    </location>
</feature>
<dbReference type="Pfam" id="PF00528">
    <property type="entry name" value="BPD_transp_1"/>
    <property type="match status" value="1"/>
</dbReference>
<evidence type="ECO:0000256" key="3">
    <source>
        <dbReference type="ARBA" id="ARBA00022475"/>
    </source>
</evidence>
<proteinExistence type="inferred from homology"/>
<keyword evidence="3" id="KW-1003">Cell membrane</keyword>
<evidence type="ECO:0000256" key="7">
    <source>
        <dbReference type="RuleBase" id="RU363032"/>
    </source>
</evidence>
<sequence length="285" mass="32823">MRKGKNLSNIIIHIVVIIATVVWLLPVFWLVRSSFMDMGSMFQNPPIWIPEKWHFENYKNALTALPFVKYFFNTMKIVIFSVLGILISCSLSAYGLTRVKWKYRDRVFTILMSTMILPYFTTLIPNFIIWKHLNLINTYVPMILPSWFCMGLSSVYGGGMFNIFLLRQFMRTIPKELDEAAFVDGASHFNIFLKIILPLCKPSLTCVGLFTFLNSWNDLINPLIYLNSDQKYTIQLGLRTFIGYFNAEWHLMMAAACAAIIPVLLVFLFGQKYFVEGIATTGLKG</sequence>
<evidence type="ECO:0000256" key="4">
    <source>
        <dbReference type="ARBA" id="ARBA00022692"/>
    </source>
</evidence>
<evidence type="ECO:0000256" key="1">
    <source>
        <dbReference type="ARBA" id="ARBA00004651"/>
    </source>
</evidence>
<evidence type="ECO:0000256" key="5">
    <source>
        <dbReference type="ARBA" id="ARBA00022989"/>
    </source>
</evidence>
<feature type="domain" description="ABC transmembrane type-1" evidence="8">
    <location>
        <begin position="71"/>
        <end position="270"/>
    </location>
</feature>
<feature type="transmembrane region" description="Helical" evidence="7">
    <location>
        <begin position="108"/>
        <end position="130"/>
    </location>
</feature>
<dbReference type="Proteomes" id="UP001652338">
    <property type="component" value="Unassembled WGS sequence"/>
</dbReference>
<dbReference type="PANTHER" id="PTHR43744:SF12">
    <property type="entry name" value="ABC TRANSPORTER PERMEASE PROTEIN MG189-RELATED"/>
    <property type="match status" value="1"/>
</dbReference>
<feature type="transmembrane region" description="Helical" evidence="7">
    <location>
        <begin position="142"/>
        <end position="165"/>
    </location>
</feature>
<reference evidence="9 10" key="1">
    <citation type="journal article" date="2021" name="ISME Commun">
        <title>Automated analysis of genomic sequences facilitates high-throughput and comprehensive description of bacteria.</title>
        <authorList>
            <person name="Hitch T.C.A."/>
        </authorList>
    </citation>
    <scope>NUCLEOTIDE SEQUENCE [LARGE SCALE GENOMIC DNA]</scope>
    <source>
        <strain evidence="9 10">Sanger_29</strain>
    </source>
</reference>
<evidence type="ECO:0000256" key="6">
    <source>
        <dbReference type="ARBA" id="ARBA00023136"/>
    </source>
</evidence>
<keyword evidence="5 7" id="KW-1133">Transmembrane helix</keyword>
<dbReference type="SUPFAM" id="SSF161098">
    <property type="entry name" value="MetI-like"/>
    <property type="match status" value="1"/>
</dbReference>
<dbReference type="InterPro" id="IPR035906">
    <property type="entry name" value="MetI-like_sf"/>
</dbReference>
<dbReference type="InterPro" id="IPR000515">
    <property type="entry name" value="MetI-like"/>
</dbReference>
<dbReference type="CDD" id="cd06261">
    <property type="entry name" value="TM_PBP2"/>
    <property type="match status" value="1"/>
</dbReference>
<keyword evidence="10" id="KW-1185">Reference proteome</keyword>
<feature type="transmembrane region" description="Helical" evidence="7">
    <location>
        <begin position="249"/>
        <end position="269"/>
    </location>
</feature>
<keyword evidence="2 7" id="KW-0813">Transport</keyword>
<dbReference type="RefSeq" id="WP_262653859.1">
    <property type="nucleotide sequence ID" value="NZ_JAOQKE010000002.1"/>
</dbReference>
<organism evidence="9 10">
    <name type="scientific">Muricoprocola aceti</name>
    <dbReference type="NCBI Taxonomy" id="2981772"/>
    <lineage>
        <taxon>Bacteria</taxon>
        <taxon>Bacillati</taxon>
        <taxon>Bacillota</taxon>
        <taxon>Clostridia</taxon>
        <taxon>Lachnospirales</taxon>
        <taxon>Lachnospiraceae</taxon>
        <taxon>Muricoprocola</taxon>
    </lineage>
</organism>
<feature type="transmembrane region" description="Helical" evidence="7">
    <location>
        <begin position="77"/>
        <end position="96"/>
    </location>
</feature>
<evidence type="ECO:0000313" key="10">
    <source>
        <dbReference type="Proteomes" id="UP001652338"/>
    </source>
</evidence>
<comment type="similarity">
    <text evidence="7">Belongs to the binding-protein-dependent transport system permease family.</text>
</comment>
<dbReference type="Gene3D" id="1.10.3720.10">
    <property type="entry name" value="MetI-like"/>
    <property type="match status" value="1"/>
</dbReference>
<dbReference type="PANTHER" id="PTHR43744">
    <property type="entry name" value="ABC TRANSPORTER PERMEASE PROTEIN MG189-RELATED-RELATED"/>
    <property type="match status" value="1"/>
</dbReference>
<feature type="transmembrane region" description="Helical" evidence="7">
    <location>
        <begin position="7"/>
        <end position="31"/>
    </location>
</feature>
<accession>A0ABT2SJ11</accession>
<evidence type="ECO:0000313" key="9">
    <source>
        <dbReference type="EMBL" id="MCU6724483.1"/>
    </source>
</evidence>
<gene>
    <name evidence="9" type="ORF">OCV47_03760</name>
</gene>
<comment type="caution">
    <text evidence="9">The sequence shown here is derived from an EMBL/GenBank/DDBJ whole genome shotgun (WGS) entry which is preliminary data.</text>
</comment>